<feature type="non-terminal residue" evidence="5">
    <location>
        <position position="1"/>
    </location>
</feature>
<accession>A0A2K3NBS3</accession>
<dbReference type="GO" id="GO:0005829">
    <property type="term" value="C:cytosol"/>
    <property type="evidence" value="ECO:0007669"/>
    <property type="project" value="TreeGrafter"/>
</dbReference>
<dbReference type="EMBL" id="ASHM01018983">
    <property type="protein sequence ID" value="PNY00491.1"/>
    <property type="molecule type" value="Genomic_DNA"/>
</dbReference>
<feature type="compositionally biased region" description="Polar residues" evidence="4">
    <location>
        <begin position="80"/>
        <end position="99"/>
    </location>
</feature>
<evidence type="ECO:0008006" key="7">
    <source>
        <dbReference type="Google" id="ProtNLM"/>
    </source>
</evidence>
<keyword evidence="2 3" id="KW-0175">Coiled coil</keyword>
<sequence>HHVEELDKEKLEEQARLLEKELMLKERETLDVLKELEKTKRLVEHLKSKLQKEESETNLNFGMNVCDQRSMVNEKEMKENQSSPSEFLQSAKESSIPSHVSSPNLILMELKQAKLNLTKTTHDIADVRATVESLNKKLENEWISLEKTRERLTQNCSKVSSLEDELNQTRLRLQVVKVAASGDPSDVTIVLHRLNSEAEHFRKMRESAKSEVLETMSEIEMTKAMIKTAEIRLVAATKMKEASRAAEAATLADINALSNHDGSPGECTQKCEEITLSFEEYTTLIRKAQEAQEQSKNRVAEAMLEVDEANSSQMDILKRVEEAAEEVKTRKKVLEEALQRVEDADRGKLEVEEALRKWRSDGHKRRSLTNSCMKFKNSGPSDHRRDPRLLDVNGLNLVNDEAKPVLKSTLSIGQILSQKLLMPEEIEEEIVQGERISMKRSESLGQMLGKDNDGPLSDEQVEKENGQKQSSTKRKKFGFARFSLLLSKQHKKKKNPTLNLR</sequence>
<protein>
    <recommendedName>
        <fullName evidence="7">WEB family plant protein</fullName>
    </recommendedName>
</protein>
<evidence type="ECO:0000256" key="2">
    <source>
        <dbReference type="ARBA" id="ARBA00023054"/>
    </source>
</evidence>
<gene>
    <name evidence="5" type="ORF">L195_g023772</name>
</gene>
<reference evidence="5 6" key="2">
    <citation type="journal article" date="2017" name="Front. Plant Sci.">
        <title>Gene Classification and Mining of Molecular Markers Useful in Red Clover (Trifolium pratense) Breeding.</title>
        <authorList>
            <person name="Istvanek J."/>
            <person name="Dluhosova J."/>
            <person name="Dluhos P."/>
            <person name="Patkova L."/>
            <person name="Nedelnik J."/>
            <person name="Repkova J."/>
        </authorList>
    </citation>
    <scope>NUCLEOTIDE SEQUENCE [LARGE SCALE GENOMIC DNA]</scope>
    <source>
        <strain evidence="6">cv. Tatra</strain>
        <tissue evidence="5">Young leaves</tissue>
    </source>
</reference>
<dbReference type="AlphaFoldDB" id="A0A2K3NBS3"/>
<evidence type="ECO:0000313" key="6">
    <source>
        <dbReference type="Proteomes" id="UP000236291"/>
    </source>
</evidence>
<evidence type="ECO:0000256" key="4">
    <source>
        <dbReference type="SAM" id="MobiDB-lite"/>
    </source>
</evidence>
<dbReference type="GO" id="GO:0009903">
    <property type="term" value="P:chloroplast avoidance movement"/>
    <property type="evidence" value="ECO:0007669"/>
    <property type="project" value="TreeGrafter"/>
</dbReference>
<dbReference type="PANTHER" id="PTHR32054">
    <property type="entry name" value="HEAVY CHAIN, PUTATIVE, EXPRESSED-RELATED-RELATED"/>
    <property type="match status" value="1"/>
</dbReference>
<organism evidence="5 6">
    <name type="scientific">Trifolium pratense</name>
    <name type="common">Red clover</name>
    <dbReference type="NCBI Taxonomy" id="57577"/>
    <lineage>
        <taxon>Eukaryota</taxon>
        <taxon>Viridiplantae</taxon>
        <taxon>Streptophyta</taxon>
        <taxon>Embryophyta</taxon>
        <taxon>Tracheophyta</taxon>
        <taxon>Spermatophyta</taxon>
        <taxon>Magnoliopsida</taxon>
        <taxon>eudicotyledons</taxon>
        <taxon>Gunneridae</taxon>
        <taxon>Pentapetalae</taxon>
        <taxon>rosids</taxon>
        <taxon>fabids</taxon>
        <taxon>Fabales</taxon>
        <taxon>Fabaceae</taxon>
        <taxon>Papilionoideae</taxon>
        <taxon>50 kb inversion clade</taxon>
        <taxon>NPAAA clade</taxon>
        <taxon>Hologalegina</taxon>
        <taxon>IRL clade</taxon>
        <taxon>Trifolieae</taxon>
        <taxon>Trifolium</taxon>
    </lineage>
</organism>
<dbReference type="ExpressionAtlas" id="A0A2K3NBS3">
    <property type="expression patterns" value="baseline"/>
</dbReference>
<feature type="coiled-coil region" evidence="3">
    <location>
        <begin position="285"/>
        <end position="354"/>
    </location>
</feature>
<feature type="coiled-coil region" evidence="3">
    <location>
        <begin position="1"/>
        <end position="56"/>
    </location>
</feature>
<dbReference type="PANTHER" id="PTHR32054:SF4">
    <property type="entry name" value="OS07G0677900 PROTEIN"/>
    <property type="match status" value="1"/>
</dbReference>
<proteinExistence type="inferred from homology"/>
<evidence type="ECO:0000313" key="5">
    <source>
        <dbReference type="EMBL" id="PNY00491.1"/>
    </source>
</evidence>
<dbReference type="STRING" id="57577.A0A2K3NBS3"/>
<name>A0A2K3NBS3_TRIPR</name>
<feature type="region of interest" description="Disordered" evidence="4">
    <location>
        <begin position="445"/>
        <end position="475"/>
    </location>
</feature>
<dbReference type="GO" id="GO:0009904">
    <property type="term" value="P:chloroplast accumulation movement"/>
    <property type="evidence" value="ECO:0007669"/>
    <property type="project" value="TreeGrafter"/>
</dbReference>
<dbReference type="Pfam" id="PF05701">
    <property type="entry name" value="WEMBL"/>
    <property type="match status" value="1"/>
</dbReference>
<comment type="caution">
    <text evidence="5">The sequence shown here is derived from an EMBL/GenBank/DDBJ whole genome shotgun (WGS) entry which is preliminary data.</text>
</comment>
<evidence type="ECO:0000256" key="1">
    <source>
        <dbReference type="ARBA" id="ARBA00005485"/>
    </source>
</evidence>
<comment type="similarity">
    <text evidence="1">Belongs to the WEB family.</text>
</comment>
<feature type="region of interest" description="Disordered" evidence="4">
    <location>
        <begin position="74"/>
        <end position="99"/>
    </location>
</feature>
<dbReference type="InterPro" id="IPR008545">
    <property type="entry name" value="Web"/>
</dbReference>
<dbReference type="Gene3D" id="1.10.287.1490">
    <property type="match status" value="1"/>
</dbReference>
<evidence type="ECO:0000256" key="3">
    <source>
        <dbReference type="SAM" id="Coils"/>
    </source>
</evidence>
<reference evidence="5 6" key="1">
    <citation type="journal article" date="2014" name="Am. J. Bot.">
        <title>Genome assembly and annotation for red clover (Trifolium pratense; Fabaceae).</title>
        <authorList>
            <person name="Istvanek J."/>
            <person name="Jaros M."/>
            <person name="Krenek A."/>
            <person name="Repkova J."/>
        </authorList>
    </citation>
    <scope>NUCLEOTIDE SEQUENCE [LARGE SCALE GENOMIC DNA]</scope>
    <source>
        <strain evidence="6">cv. Tatra</strain>
        <tissue evidence="5">Young leaves</tissue>
    </source>
</reference>
<dbReference type="Proteomes" id="UP000236291">
    <property type="component" value="Unassembled WGS sequence"/>
</dbReference>